<accession>A0A931DRD6</accession>
<evidence type="ECO:0008006" key="3">
    <source>
        <dbReference type="Google" id="ProtNLM"/>
    </source>
</evidence>
<protein>
    <recommendedName>
        <fullName evidence="3">Leucine-rich repeat domain-containing protein</fullName>
    </recommendedName>
</protein>
<comment type="caution">
    <text evidence="1">The sequence shown here is derived from an EMBL/GenBank/DDBJ whole genome shotgun (WGS) entry which is preliminary data.</text>
</comment>
<sequence>MRHGLFAGLPIKEILHHPVDEFLELDYQRELRDFVLAQDLDTETEAEIRRFAERLRALAHETAPARGVAWRIAADEETPFEAVYERFLHMVDTYQVTALVIGYWGALHEKDKPDPVKLLLDAAHLMPRLEALFLGDVGGDEQELSWVHLPDVTPLLEAFPRLERLDVRGGSLTLRPVANRGLKTLRIECGGLPAHVVRAVAASDLPGLEHLDLWLGVGHYGGDATVADLEPILAGARLPALRHLGLEDSEIQDEIAAALAGAPVVARLESLSLAMGVLSDDGAAALLSGQPLTHLKKLDLHHHYVSDVMAERMRAALPGVSVDLSEPVHLYEGYAPYVAVSE</sequence>
<organism evidence="1 2">
    <name type="scientific">Actinomadura viridis</name>
    <dbReference type="NCBI Taxonomy" id="58110"/>
    <lineage>
        <taxon>Bacteria</taxon>
        <taxon>Bacillati</taxon>
        <taxon>Actinomycetota</taxon>
        <taxon>Actinomycetes</taxon>
        <taxon>Streptosporangiales</taxon>
        <taxon>Thermomonosporaceae</taxon>
        <taxon>Actinomadura</taxon>
    </lineage>
</organism>
<dbReference type="Proteomes" id="UP000614047">
    <property type="component" value="Unassembled WGS sequence"/>
</dbReference>
<proteinExistence type="predicted"/>
<dbReference type="InterPro" id="IPR032675">
    <property type="entry name" value="LRR_dom_sf"/>
</dbReference>
<dbReference type="EMBL" id="JADOUA010000001">
    <property type="protein sequence ID" value="MBG6092577.1"/>
    <property type="molecule type" value="Genomic_DNA"/>
</dbReference>
<dbReference type="RefSeq" id="WP_197014738.1">
    <property type="nucleotide sequence ID" value="NZ_BAABES010000009.1"/>
</dbReference>
<evidence type="ECO:0000313" key="2">
    <source>
        <dbReference type="Proteomes" id="UP000614047"/>
    </source>
</evidence>
<keyword evidence="2" id="KW-1185">Reference proteome</keyword>
<name>A0A931DRD6_9ACTN</name>
<dbReference type="SUPFAM" id="SSF52047">
    <property type="entry name" value="RNI-like"/>
    <property type="match status" value="1"/>
</dbReference>
<dbReference type="InterPro" id="IPR047722">
    <property type="entry name" value="STM4015-like"/>
</dbReference>
<evidence type="ECO:0000313" key="1">
    <source>
        <dbReference type="EMBL" id="MBG6092577.1"/>
    </source>
</evidence>
<dbReference type="Gene3D" id="3.80.10.10">
    <property type="entry name" value="Ribonuclease Inhibitor"/>
    <property type="match status" value="1"/>
</dbReference>
<gene>
    <name evidence="1" type="ORF">IW256_006690</name>
</gene>
<reference evidence="1" key="1">
    <citation type="submission" date="2020-11" db="EMBL/GenBank/DDBJ databases">
        <title>Sequencing the genomes of 1000 actinobacteria strains.</title>
        <authorList>
            <person name="Klenk H.-P."/>
        </authorList>
    </citation>
    <scope>NUCLEOTIDE SEQUENCE</scope>
    <source>
        <strain evidence="1">DSM 43175</strain>
    </source>
</reference>
<dbReference type="NCBIfam" id="NF038076">
    <property type="entry name" value="fam_STM4015"/>
    <property type="match status" value="1"/>
</dbReference>
<dbReference type="AlphaFoldDB" id="A0A931DRD6"/>